<dbReference type="PATRIC" id="fig|477641.3.peg.5202"/>
<protein>
    <submittedName>
        <fullName evidence="2">Uncharacterized protein</fullName>
    </submittedName>
</protein>
<dbReference type="AlphaFoldDB" id="I4F5I5"/>
<dbReference type="OrthoDB" id="5520269at2"/>
<evidence type="ECO:0000313" key="2">
    <source>
        <dbReference type="EMBL" id="CCH90898.1"/>
    </source>
</evidence>
<evidence type="ECO:0000256" key="1">
    <source>
        <dbReference type="SAM" id="MobiDB-lite"/>
    </source>
</evidence>
<feature type="compositionally biased region" description="Gly residues" evidence="1">
    <location>
        <begin position="214"/>
        <end position="224"/>
    </location>
</feature>
<dbReference type="eggNOG" id="ENOG5030I7M">
    <property type="taxonomic scope" value="Bacteria"/>
</dbReference>
<dbReference type="HOGENOM" id="CLU_095586_0_0_11"/>
<accession>I4F5I5</accession>
<feature type="region of interest" description="Disordered" evidence="1">
    <location>
        <begin position="207"/>
        <end position="237"/>
    </location>
</feature>
<reference evidence="2 3" key="1">
    <citation type="journal article" date="2012" name="J. Bacteriol.">
        <title>Genome Sequence of Radiation-Resistant Modestobacter marinus Strain BC501, a Representative Actinobacterium That Thrives on Calcareous Stone Surfaces.</title>
        <authorList>
            <person name="Normand P."/>
            <person name="Gury J."/>
            <person name="Pujic P."/>
            <person name="Chouaia B."/>
            <person name="Crotti E."/>
            <person name="Brusetti L."/>
            <person name="Daffonchio D."/>
            <person name="Vacherie B."/>
            <person name="Barbe V."/>
            <person name="Medigue C."/>
            <person name="Calteau A."/>
            <person name="Ghodhbane-Gtari F."/>
            <person name="Essoussi I."/>
            <person name="Nouioui I."/>
            <person name="Abbassi-Ghozzi I."/>
            <person name="Gtari M."/>
        </authorList>
    </citation>
    <scope>NUCLEOTIDE SEQUENCE [LARGE SCALE GENOMIC DNA]</scope>
    <source>
        <strain evidence="3">BC 501</strain>
    </source>
</reference>
<dbReference type="STRING" id="477641.MODMU_5529"/>
<dbReference type="Proteomes" id="UP000006461">
    <property type="component" value="Chromosome"/>
</dbReference>
<dbReference type="OMA" id="PQQDDPQ"/>
<keyword evidence="3" id="KW-1185">Reference proteome</keyword>
<sequence length="257" mass="25907">MGLLSRLFGRDRGQASPYGPGYTDPYAEQGYGYAPQPPRRAPQGQSEDERAIERYRYLLRTAPPDQVEAAHAEAFGKLTPEQRRQVLEQLSAAVPAGERPRGDDPRSLARAATRAEFRQPGFLERTFSGGGGGYGPGGYGRGGYGGGYGGGMGGGMGMGSMIGGSLLGTVAGVVVGSAVADALFDTGLGDGGLFGGGDEEAYAEGYQDGEQADDGGGGGDGGGDYDASGGDYDAGGFDGGGFDGGGFDGGGDFGGEF</sequence>
<dbReference type="EMBL" id="FO203431">
    <property type="protein sequence ID" value="CCH90898.1"/>
    <property type="molecule type" value="Genomic_DNA"/>
</dbReference>
<gene>
    <name evidence="2" type="ordered locus">MODMU_5529</name>
</gene>
<feature type="region of interest" description="Disordered" evidence="1">
    <location>
        <begin position="1"/>
        <end position="50"/>
    </location>
</feature>
<evidence type="ECO:0000313" key="3">
    <source>
        <dbReference type="Proteomes" id="UP000006461"/>
    </source>
</evidence>
<dbReference type="KEGG" id="mmar:MODMU_5529"/>
<name>I4F5I5_MODI5</name>
<organism evidence="2 3">
    <name type="scientific">Modestobacter italicus (strain DSM 44449 / CECT 9708 / BC 501)</name>
    <dbReference type="NCBI Taxonomy" id="2732864"/>
    <lineage>
        <taxon>Bacteria</taxon>
        <taxon>Bacillati</taxon>
        <taxon>Actinomycetota</taxon>
        <taxon>Actinomycetes</taxon>
        <taxon>Geodermatophilales</taxon>
        <taxon>Geodermatophilaceae</taxon>
        <taxon>Modestobacter</taxon>
    </lineage>
</organism>
<proteinExistence type="predicted"/>